<evidence type="ECO:0000256" key="3">
    <source>
        <dbReference type="ARBA" id="ARBA00023172"/>
    </source>
</evidence>
<evidence type="ECO:0000256" key="1">
    <source>
        <dbReference type="ARBA" id="ARBA00008857"/>
    </source>
</evidence>
<dbReference type="OrthoDB" id="5589990at2"/>
<dbReference type="Proteomes" id="UP000237003">
    <property type="component" value="Unassembled WGS sequence"/>
</dbReference>
<reference evidence="4 5" key="1">
    <citation type="submission" date="2018-01" db="EMBL/GenBank/DDBJ databases">
        <title>Complete genome sequences of 14 Citrobacter spp. isolated from plant in Canada.</title>
        <authorList>
            <person name="Bhandare S.G."/>
            <person name="Colavecchio A."/>
            <person name="Jeukens J."/>
            <person name="Emond-Rheault J.-G."/>
            <person name="Freschi L."/>
            <person name="Hamel J."/>
            <person name="Kukavica-Ibrulj I."/>
            <person name="Levesque R."/>
            <person name="Goodridge L."/>
        </authorList>
    </citation>
    <scope>NUCLEOTIDE SEQUENCE [LARGE SCALE GENOMIC DNA]</scope>
    <source>
        <strain evidence="4 5">S1285</strain>
    </source>
</reference>
<dbReference type="GO" id="GO:0015074">
    <property type="term" value="P:DNA integration"/>
    <property type="evidence" value="ECO:0007669"/>
    <property type="project" value="UniProtKB-KW"/>
</dbReference>
<comment type="similarity">
    <text evidence="1">Belongs to the 'phage' integrase family.</text>
</comment>
<evidence type="ECO:0000313" key="4">
    <source>
        <dbReference type="EMBL" id="POU67001.1"/>
    </source>
</evidence>
<gene>
    <name evidence="4" type="ORF">C3430_09535</name>
</gene>
<dbReference type="AlphaFoldDB" id="A0A2S4S0Q0"/>
<sequence>MNASKPGERYLTFAEIKKIDSIFKENLLEFDPDLKSLLMLCLYTCGQRPFELAHSQKSFYDTENNKLTIAKEFTKMNRNNVVYICDSAKKILNEQALRYPDSDFFFPNKNYEKQLKIYNSQIKADALKRALKPTVELSSFYWSAPVNSFAKKHVESVFSLRDIRRTFKTLSGMLHFTENEKEIINQHANSSIGKKHYDRYDYIIEKKRGNVEMGKSVTDSTIKKWAK</sequence>
<keyword evidence="3" id="KW-0233">DNA recombination</keyword>
<protein>
    <recommendedName>
        <fullName evidence="6">Integrase</fullName>
    </recommendedName>
</protein>
<dbReference type="InterPro" id="IPR013762">
    <property type="entry name" value="Integrase-like_cat_sf"/>
</dbReference>
<dbReference type="InterPro" id="IPR050808">
    <property type="entry name" value="Phage_Integrase"/>
</dbReference>
<dbReference type="Gene3D" id="1.10.443.10">
    <property type="entry name" value="Intergrase catalytic core"/>
    <property type="match status" value="1"/>
</dbReference>
<dbReference type="InterPro" id="IPR011010">
    <property type="entry name" value="DNA_brk_join_enz"/>
</dbReference>
<dbReference type="PANTHER" id="PTHR30629:SF2">
    <property type="entry name" value="PROPHAGE INTEGRASE INTS-RELATED"/>
    <property type="match status" value="1"/>
</dbReference>
<dbReference type="SUPFAM" id="SSF56349">
    <property type="entry name" value="DNA breaking-rejoining enzymes"/>
    <property type="match status" value="1"/>
</dbReference>
<evidence type="ECO:0000256" key="2">
    <source>
        <dbReference type="ARBA" id="ARBA00022908"/>
    </source>
</evidence>
<organism evidence="4 5">
    <name type="scientific">Citrobacter amalonaticus</name>
    <dbReference type="NCBI Taxonomy" id="35703"/>
    <lineage>
        <taxon>Bacteria</taxon>
        <taxon>Pseudomonadati</taxon>
        <taxon>Pseudomonadota</taxon>
        <taxon>Gammaproteobacteria</taxon>
        <taxon>Enterobacterales</taxon>
        <taxon>Enterobacteriaceae</taxon>
        <taxon>Citrobacter</taxon>
    </lineage>
</organism>
<dbReference type="GO" id="GO:0006310">
    <property type="term" value="P:DNA recombination"/>
    <property type="evidence" value="ECO:0007669"/>
    <property type="project" value="UniProtKB-KW"/>
</dbReference>
<name>A0A2S4S0Q0_CITAM</name>
<dbReference type="EMBL" id="PQLX01000002">
    <property type="protein sequence ID" value="POU67001.1"/>
    <property type="molecule type" value="Genomic_DNA"/>
</dbReference>
<proteinExistence type="inferred from homology"/>
<dbReference type="GO" id="GO:0003677">
    <property type="term" value="F:DNA binding"/>
    <property type="evidence" value="ECO:0007669"/>
    <property type="project" value="InterPro"/>
</dbReference>
<comment type="caution">
    <text evidence="4">The sequence shown here is derived from an EMBL/GenBank/DDBJ whole genome shotgun (WGS) entry which is preliminary data.</text>
</comment>
<dbReference type="PANTHER" id="PTHR30629">
    <property type="entry name" value="PROPHAGE INTEGRASE"/>
    <property type="match status" value="1"/>
</dbReference>
<accession>A0A2S4S0Q0</accession>
<evidence type="ECO:0000313" key="5">
    <source>
        <dbReference type="Proteomes" id="UP000237003"/>
    </source>
</evidence>
<evidence type="ECO:0008006" key="6">
    <source>
        <dbReference type="Google" id="ProtNLM"/>
    </source>
</evidence>
<keyword evidence="2" id="KW-0229">DNA integration</keyword>